<feature type="signal peptide" evidence="9">
    <location>
        <begin position="1"/>
        <end position="19"/>
    </location>
</feature>
<dbReference type="InterPro" id="IPR045175">
    <property type="entry name" value="M28_fam"/>
</dbReference>
<gene>
    <name evidence="11" type="ORF">LPJ61_006679</name>
</gene>
<protein>
    <recommendedName>
        <fullName evidence="9">Peptide hydrolase</fullName>
        <ecNumber evidence="9">3.4.-.-</ecNumber>
    </recommendedName>
</protein>
<evidence type="ECO:0000313" key="12">
    <source>
        <dbReference type="Proteomes" id="UP001143981"/>
    </source>
</evidence>
<dbReference type="SUPFAM" id="SSF53187">
    <property type="entry name" value="Zn-dependent exopeptidases"/>
    <property type="match status" value="1"/>
</dbReference>
<dbReference type="AlphaFoldDB" id="A0A9W7XPS3"/>
<evidence type="ECO:0000256" key="8">
    <source>
        <dbReference type="ARBA" id="ARBA00043962"/>
    </source>
</evidence>
<dbReference type="GO" id="GO:0006508">
    <property type="term" value="P:proteolysis"/>
    <property type="evidence" value="ECO:0007669"/>
    <property type="project" value="UniProtKB-KW"/>
</dbReference>
<accession>A0A9W7XPS3</accession>
<evidence type="ECO:0000256" key="7">
    <source>
        <dbReference type="ARBA" id="ARBA00022833"/>
    </source>
</evidence>
<evidence type="ECO:0000256" key="1">
    <source>
        <dbReference type="ARBA" id="ARBA00001947"/>
    </source>
</evidence>
<comment type="similarity">
    <text evidence="8">Belongs to the peptidase M28 family. M28E subfamily.</text>
</comment>
<dbReference type="GO" id="GO:0004177">
    <property type="term" value="F:aminopeptidase activity"/>
    <property type="evidence" value="ECO:0007669"/>
    <property type="project" value="UniProtKB-KW"/>
</dbReference>
<feature type="chain" id="PRO_5041015302" description="Peptide hydrolase" evidence="9">
    <location>
        <begin position="20"/>
        <end position="243"/>
    </location>
</feature>
<dbReference type="Pfam" id="PF04389">
    <property type="entry name" value="Peptidase_M28"/>
    <property type="match status" value="1"/>
</dbReference>
<dbReference type="Proteomes" id="UP001143981">
    <property type="component" value="Unassembled WGS sequence"/>
</dbReference>
<evidence type="ECO:0000313" key="11">
    <source>
        <dbReference type="EMBL" id="KAJ1718349.1"/>
    </source>
</evidence>
<dbReference type="GO" id="GO:0046872">
    <property type="term" value="F:metal ion binding"/>
    <property type="evidence" value="ECO:0007669"/>
    <property type="project" value="UniProtKB-KW"/>
</dbReference>
<evidence type="ECO:0000256" key="9">
    <source>
        <dbReference type="RuleBase" id="RU361240"/>
    </source>
</evidence>
<keyword evidence="2" id="KW-0031">Aminopeptidase</keyword>
<reference evidence="11" key="1">
    <citation type="submission" date="2022-07" db="EMBL/GenBank/DDBJ databases">
        <title>Phylogenomic reconstructions and comparative analyses of Kickxellomycotina fungi.</title>
        <authorList>
            <person name="Reynolds N.K."/>
            <person name="Stajich J.E."/>
            <person name="Barry K."/>
            <person name="Grigoriev I.V."/>
            <person name="Crous P."/>
            <person name="Smith M.E."/>
        </authorList>
    </citation>
    <scope>NUCLEOTIDE SEQUENCE</scope>
    <source>
        <strain evidence="11">BCRC 34381</strain>
    </source>
</reference>
<comment type="caution">
    <text evidence="11">The sequence shown here is derived from an EMBL/GenBank/DDBJ whole genome shotgun (WGS) entry which is preliminary data.</text>
</comment>
<keyword evidence="4 9" id="KW-0479">Metal-binding</keyword>
<evidence type="ECO:0000259" key="10">
    <source>
        <dbReference type="Pfam" id="PF04389"/>
    </source>
</evidence>
<dbReference type="Gene3D" id="3.40.630.10">
    <property type="entry name" value="Zn peptidases"/>
    <property type="match status" value="1"/>
</dbReference>
<dbReference type="InterPro" id="IPR007484">
    <property type="entry name" value="Peptidase_M28"/>
</dbReference>
<keyword evidence="3 9" id="KW-0645">Protease</keyword>
<evidence type="ECO:0000256" key="6">
    <source>
        <dbReference type="ARBA" id="ARBA00022801"/>
    </source>
</evidence>
<sequence>MRVALGLFAAVWASAAVVAAGGQQHVFGAVGDHHQQQHPGVNEVLVSWETQPGRLYESSRLIKVSESVRPRWLDIGSILALRRAGVRFMDITDAQELHAGGPTLAPSYASHLPQRLGQKENTKGAVAKLTEDLYGKVLEPFTAFHNRYYDSENGRRSSEWLQKQVEELVAGHNITVAAFKHKFAQPSVVARIEGTSDETVVISAHQDSVNMWLPWFGRASGADDDGSGTVTILEALRAILEQG</sequence>
<dbReference type="EMBL" id="JANBOI010003539">
    <property type="protein sequence ID" value="KAJ1718349.1"/>
    <property type="molecule type" value="Genomic_DNA"/>
</dbReference>
<evidence type="ECO:0000256" key="4">
    <source>
        <dbReference type="ARBA" id="ARBA00022723"/>
    </source>
</evidence>
<keyword evidence="7 9" id="KW-0862">Zinc</keyword>
<evidence type="ECO:0000256" key="5">
    <source>
        <dbReference type="ARBA" id="ARBA00022729"/>
    </source>
</evidence>
<proteinExistence type="inferred from homology"/>
<feature type="domain" description="Peptidase M28" evidence="10">
    <location>
        <begin position="188"/>
        <end position="241"/>
    </location>
</feature>
<dbReference type="OrthoDB" id="2214at2759"/>
<name>A0A9W7XPS3_9FUNG</name>
<evidence type="ECO:0000256" key="3">
    <source>
        <dbReference type="ARBA" id="ARBA00022670"/>
    </source>
</evidence>
<dbReference type="PANTHER" id="PTHR12147">
    <property type="entry name" value="METALLOPEPTIDASE M28 FAMILY MEMBER"/>
    <property type="match status" value="1"/>
</dbReference>
<keyword evidence="12" id="KW-1185">Reference proteome</keyword>
<evidence type="ECO:0000256" key="2">
    <source>
        <dbReference type="ARBA" id="ARBA00022438"/>
    </source>
</evidence>
<dbReference type="EC" id="3.4.-.-" evidence="9"/>
<keyword evidence="6 9" id="KW-0378">Hydrolase</keyword>
<comment type="cofactor">
    <cofactor evidence="1">
        <name>Zn(2+)</name>
        <dbReference type="ChEBI" id="CHEBI:29105"/>
    </cofactor>
</comment>
<organism evidence="11 12">
    <name type="scientific">Coemansia biformis</name>
    <dbReference type="NCBI Taxonomy" id="1286918"/>
    <lineage>
        <taxon>Eukaryota</taxon>
        <taxon>Fungi</taxon>
        <taxon>Fungi incertae sedis</taxon>
        <taxon>Zoopagomycota</taxon>
        <taxon>Kickxellomycotina</taxon>
        <taxon>Kickxellomycetes</taxon>
        <taxon>Kickxellales</taxon>
        <taxon>Kickxellaceae</taxon>
        <taxon>Coemansia</taxon>
    </lineage>
</organism>
<keyword evidence="5 9" id="KW-0732">Signal</keyword>
<dbReference type="GO" id="GO:0008235">
    <property type="term" value="F:metalloexopeptidase activity"/>
    <property type="evidence" value="ECO:0007669"/>
    <property type="project" value="InterPro"/>
</dbReference>
<dbReference type="PANTHER" id="PTHR12147:SF56">
    <property type="entry name" value="AMINOPEPTIDASE YDR415C-RELATED"/>
    <property type="match status" value="1"/>
</dbReference>
<feature type="non-terminal residue" evidence="11">
    <location>
        <position position="243"/>
    </location>
</feature>